<dbReference type="Gene3D" id="2.170.140.10">
    <property type="entry name" value="Chitin binding domain"/>
    <property type="match status" value="1"/>
</dbReference>
<dbReference type="PANTHER" id="PTHR22933:SF44">
    <property type="entry name" value="RE15157P"/>
    <property type="match status" value="1"/>
</dbReference>
<organism evidence="3 4">
    <name type="scientific">Polyplax serrata</name>
    <name type="common">Common mouse louse</name>
    <dbReference type="NCBI Taxonomy" id="468196"/>
    <lineage>
        <taxon>Eukaryota</taxon>
        <taxon>Metazoa</taxon>
        <taxon>Ecdysozoa</taxon>
        <taxon>Arthropoda</taxon>
        <taxon>Hexapoda</taxon>
        <taxon>Insecta</taxon>
        <taxon>Pterygota</taxon>
        <taxon>Neoptera</taxon>
        <taxon>Paraneoptera</taxon>
        <taxon>Psocodea</taxon>
        <taxon>Troctomorpha</taxon>
        <taxon>Phthiraptera</taxon>
        <taxon>Anoplura</taxon>
        <taxon>Polyplacidae</taxon>
        <taxon>Polyplax</taxon>
    </lineage>
</organism>
<evidence type="ECO:0000313" key="4">
    <source>
        <dbReference type="Proteomes" id="UP001359485"/>
    </source>
</evidence>
<dbReference type="SMART" id="SM00494">
    <property type="entry name" value="ChtBD2"/>
    <property type="match status" value="1"/>
</dbReference>
<comment type="caution">
    <text evidence="3">The sequence shown here is derived from an EMBL/GenBank/DDBJ whole genome shotgun (WGS) entry which is preliminary data.</text>
</comment>
<dbReference type="InterPro" id="IPR036508">
    <property type="entry name" value="Chitin-bd_dom_sf"/>
</dbReference>
<dbReference type="EMBL" id="JAWJWF010000003">
    <property type="protein sequence ID" value="KAK6635199.1"/>
    <property type="molecule type" value="Genomic_DNA"/>
</dbReference>
<dbReference type="PANTHER" id="PTHR22933">
    <property type="entry name" value="FI18007P1-RELATED"/>
    <property type="match status" value="1"/>
</dbReference>
<dbReference type="InterPro" id="IPR052976">
    <property type="entry name" value="Scoloptoxin-like"/>
</dbReference>
<gene>
    <name evidence="3" type="ORF">RUM44_000450</name>
</gene>
<keyword evidence="4" id="KW-1185">Reference proteome</keyword>
<reference evidence="3 4" key="1">
    <citation type="submission" date="2023-09" db="EMBL/GenBank/DDBJ databases">
        <title>Genomes of two closely related lineages of the louse Polyplax serrata with different host specificities.</title>
        <authorList>
            <person name="Martinu J."/>
            <person name="Tarabai H."/>
            <person name="Stefka J."/>
            <person name="Hypsa V."/>
        </authorList>
    </citation>
    <scope>NUCLEOTIDE SEQUENCE [LARGE SCALE GENOMIC DNA]</scope>
    <source>
        <strain evidence="3">98ZLc_SE</strain>
    </source>
</reference>
<feature type="domain" description="Chitin-binding type-2" evidence="2">
    <location>
        <begin position="68"/>
        <end position="125"/>
    </location>
</feature>
<feature type="region of interest" description="Disordered" evidence="1">
    <location>
        <begin position="168"/>
        <end position="205"/>
    </location>
</feature>
<name>A0ABR1B5I6_POLSC</name>
<sequence length="349" mass="38510">MKEEKAIDERTWYAEGSHYHEDVKGMKLGRSCVMRNIDCRGTRLILESDKNSGERLMEDFDFKFSKTTFSCHGRAPGYYADVATGCRSYHVCDGHSQFTYVCPPRTLFQPKARICDHAYLVECEESAEEDYSFQENVLYDDFVGTTDTSSSSSSIDRDSSTVTEVQELFGQRTYSTGKATGEGTTTGETEVRQNSTETEPVPATTEKVPVRLPVTIRPSAVPTTTATSAAAAAAPPRPTSIEVFTSSLGTLSTTSSFPENLTQRTQVFDQPTVKITVKDFRHLFFIPPDNNSTVVTKPPKVVVLSAPENLLVRFANGKSSRKESGISCPSYCNPRFFVGGTCHPCITVK</sequence>
<dbReference type="InterPro" id="IPR002557">
    <property type="entry name" value="Chitin-bd_dom"/>
</dbReference>
<accession>A0ABR1B5I6</accession>
<proteinExistence type="predicted"/>
<dbReference type="SUPFAM" id="SSF57625">
    <property type="entry name" value="Invertebrate chitin-binding proteins"/>
    <property type="match status" value="1"/>
</dbReference>
<dbReference type="Proteomes" id="UP001359485">
    <property type="component" value="Unassembled WGS sequence"/>
</dbReference>
<evidence type="ECO:0000313" key="3">
    <source>
        <dbReference type="EMBL" id="KAK6635199.1"/>
    </source>
</evidence>
<dbReference type="PROSITE" id="PS50940">
    <property type="entry name" value="CHIT_BIND_II"/>
    <property type="match status" value="1"/>
</dbReference>
<protein>
    <recommendedName>
        <fullName evidence="2">Chitin-binding type-2 domain-containing protein</fullName>
    </recommendedName>
</protein>
<evidence type="ECO:0000259" key="2">
    <source>
        <dbReference type="PROSITE" id="PS50940"/>
    </source>
</evidence>
<evidence type="ECO:0000256" key="1">
    <source>
        <dbReference type="SAM" id="MobiDB-lite"/>
    </source>
</evidence>
<dbReference type="Pfam" id="PF01607">
    <property type="entry name" value="CBM_14"/>
    <property type="match status" value="1"/>
</dbReference>